<comment type="caution">
    <text evidence="1">The sequence shown here is derived from an EMBL/GenBank/DDBJ whole genome shotgun (WGS) entry which is preliminary data.</text>
</comment>
<dbReference type="Proteomes" id="UP000243140">
    <property type="component" value="Unassembled WGS sequence"/>
</dbReference>
<name>A0ABX3SWC3_MYCMA</name>
<accession>A0ABX3SWC3</accession>
<reference evidence="1 2" key="1">
    <citation type="submission" date="2017-02" db="EMBL/GenBank/DDBJ databases">
        <title>The new phylogeny of genus Mycobacterium.</title>
        <authorList>
            <person name="Tortoli E."/>
            <person name="Trovato A."/>
            <person name="Cirillo D.M."/>
        </authorList>
    </citation>
    <scope>NUCLEOTIDE SEQUENCE [LARGE SCALE GENOMIC DNA]</scope>
    <source>
        <strain evidence="1 2">IP1130001</strain>
    </source>
</reference>
<organism evidence="1 2">
    <name type="scientific">Mycobacterium malmoense</name>
    <dbReference type="NCBI Taxonomy" id="1780"/>
    <lineage>
        <taxon>Bacteria</taxon>
        <taxon>Bacillati</taxon>
        <taxon>Actinomycetota</taxon>
        <taxon>Actinomycetes</taxon>
        <taxon>Mycobacteriales</taxon>
        <taxon>Mycobacteriaceae</taxon>
        <taxon>Mycobacterium</taxon>
    </lineage>
</organism>
<dbReference type="RefSeq" id="WP_071510455.1">
    <property type="nucleotide sequence ID" value="NZ_CP060015.1"/>
</dbReference>
<dbReference type="EMBL" id="MVHV01000003">
    <property type="protein sequence ID" value="ORA84901.1"/>
    <property type="molecule type" value="Genomic_DNA"/>
</dbReference>
<evidence type="ECO:0000313" key="1">
    <source>
        <dbReference type="EMBL" id="ORA84901.1"/>
    </source>
</evidence>
<gene>
    <name evidence="1" type="ORF">BST29_04510</name>
</gene>
<sequence>MNRLRPGELQWALNHDAVHGIAYAFRNPVAVAESLDDPEDDRKTYLIRVKRDDLAKALGNINDWITKNPGPAGMRAYGFVRALSREGLSERKSGDEECR</sequence>
<protein>
    <submittedName>
        <fullName evidence="1">Uncharacterized protein</fullName>
    </submittedName>
</protein>
<keyword evidence="2" id="KW-1185">Reference proteome</keyword>
<evidence type="ECO:0000313" key="2">
    <source>
        <dbReference type="Proteomes" id="UP000243140"/>
    </source>
</evidence>
<proteinExistence type="predicted"/>